<dbReference type="EMBL" id="CP070872">
    <property type="protein sequence ID" value="QSE77611.1"/>
    <property type="molecule type" value="Genomic_DNA"/>
</dbReference>
<comment type="similarity">
    <text evidence="1 3">Belongs to the short-chain dehydrogenases/reductases (SDR) family.</text>
</comment>
<sequence>MNTVFITGANKGIGFALSKTMAKQGWRVILGARDKAKAESAVSKLKNAGVDNIEYVLVDLEDSNKIKDTLSEIKEKFSSINLLINNAGVPGKHETSLNTELTDLKNTMQVNFFGTFQLTQGLLPLLEKNNGRIVNITIPTKANPFWNPFAYKATKAAQNVMMNSLAIDFTKENRTLEIFSIHPGPTTTDLNGNISAEGFHSPEDVAQKMSSIILDGKSHQGEFFEIYNELEN</sequence>
<dbReference type="InterPro" id="IPR036291">
    <property type="entry name" value="NAD(P)-bd_dom_sf"/>
</dbReference>
<proteinExistence type="inferred from homology"/>
<dbReference type="Gene3D" id="3.40.50.720">
    <property type="entry name" value="NAD(P)-binding Rossmann-like Domain"/>
    <property type="match status" value="1"/>
</dbReference>
<evidence type="ECO:0000256" key="1">
    <source>
        <dbReference type="ARBA" id="ARBA00006484"/>
    </source>
</evidence>
<evidence type="ECO:0000313" key="5">
    <source>
        <dbReference type="Proteomes" id="UP000663608"/>
    </source>
</evidence>
<dbReference type="KEGG" id="lti:JW886_01715"/>
<dbReference type="PRINTS" id="PR00080">
    <property type="entry name" value="SDRFAMILY"/>
</dbReference>
<dbReference type="Proteomes" id="UP000663608">
    <property type="component" value="Chromosome"/>
</dbReference>
<dbReference type="Pfam" id="PF00106">
    <property type="entry name" value="adh_short"/>
    <property type="match status" value="1"/>
</dbReference>
<accession>A0AA45KIE7</accession>
<organism evidence="4 5">
    <name type="scientific">Lactococcus taiwanensis</name>
    <dbReference type="NCBI Taxonomy" id="1151742"/>
    <lineage>
        <taxon>Bacteria</taxon>
        <taxon>Bacillati</taxon>
        <taxon>Bacillota</taxon>
        <taxon>Bacilli</taxon>
        <taxon>Lactobacillales</taxon>
        <taxon>Streptococcaceae</taxon>
        <taxon>Lactococcus</taxon>
    </lineage>
</organism>
<keyword evidence="2" id="KW-0560">Oxidoreductase</keyword>
<reference evidence="4 5" key="1">
    <citation type="submission" date="2021-02" db="EMBL/GenBank/DDBJ databases">
        <title>Complete genome sequence of Lactococcus lactis strain K_LL004.</title>
        <authorList>
            <person name="Kim H.B."/>
        </authorList>
    </citation>
    <scope>NUCLEOTIDE SEQUENCE [LARGE SCALE GENOMIC DNA]</scope>
    <source>
        <strain evidence="4 5">K_LL004</strain>
    </source>
</reference>
<dbReference type="GO" id="GO:0016491">
    <property type="term" value="F:oxidoreductase activity"/>
    <property type="evidence" value="ECO:0007669"/>
    <property type="project" value="UniProtKB-KW"/>
</dbReference>
<gene>
    <name evidence="4" type="ORF">JW886_01715</name>
</gene>
<name>A0AA45KIE7_9LACT</name>
<dbReference type="AlphaFoldDB" id="A0AA45KIE7"/>
<dbReference type="PRINTS" id="PR00081">
    <property type="entry name" value="GDHRDH"/>
</dbReference>
<dbReference type="InterPro" id="IPR002347">
    <property type="entry name" value="SDR_fam"/>
</dbReference>
<evidence type="ECO:0000313" key="4">
    <source>
        <dbReference type="EMBL" id="QSE77611.1"/>
    </source>
</evidence>
<dbReference type="PANTHER" id="PTHR44196">
    <property type="entry name" value="DEHYDROGENASE/REDUCTASE SDR FAMILY MEMBER 7B"/>
    <property type="match status" value="1"/>
</dbReference>
<evidence type="ECO:0000256" key="3">
    <source>
        <dbReference type="RuleBase" id="RU000363"/>
    </source>
</evidence>
<keyword evidence="5" id="KW-1185">Reference proteome</keyword>
<evidence type="ECO:0000256" key="2">
    <source>
        <dbReference type="ARBA" id="ARBA00023002"/>
    </source>
</evidence>
<dbReference type="SUPFAM" id="SSF51735">
    <property type="entry name" value="NAD(P)-binding Rossmann-fold domains"/>
    <property type="match status" value="1"/>
</dbReference>
<dbReference type="GO" id="GO:0016020">
    <property type="term" value="C:membrane"/>
    <property type="evidence" value="ECO:0007669"/>
    <property type="project" value="TreeGrafter"/>
</dbReference>
<dbReference type="PANTHER" id="PTHR44196:SF1">
    <property type="entry name" value="DEHYDROGENASE_REDUCTASE SDR FAMILY MEMBER 7B"/>
    <property type="match status" value="1"/>
</dbReference>
<protein>
    <submittedName>
        <fullName evidence="4">SDR family NAD(P)-dependent oxidoreductase</fullName>
    </submittedName>
</protein>